<dbReference type="EMBL" id="BMNE01000004">
    <property type="protein sequence ID" value="GGN85869.1"/>
    <property type="molecule type" value="Genomic_DNA"/>
</dbReference>
<accession>A0ABQ2KMN5</accession>
<comment type="caution">
    <text evidence="1">The sequence shown here is derived from an EMBL/GenBank/DDBJ whole genome shotgun (WGS) entry which is preliminary data.</text>
</comment>
<protein>
    <recommendedName>
        <fullName evidence="3">Adenylate cyclase</fullName>
    </recommendedName>
</protein>
<gene>
    <name evidence="1" type="ORF">GCM10011610_40540</name>
</gene>
<evidence type="ECO:0000313" key="1">
    <source>
        <dbReference type="EMBL" id="GGN85869.1"/>
    </source>
</evidence>
<reference evidence="2" key="1">
    <citation type="journal article" date="2019" name="Int. J. Syst. Evol. Microbiol.">
        <title>The Global Catalogue of Microorganisms (GCM) 10K type strain sequencing project: providing services to taxonomists for standard genome sequencing and annotation.</title>
        <authorList>
            <consortium name="The Broad Institute Genomics Platform"/>
            <consortium name="The Broad Institute Genome Sequencing Center for Infectious Disease"/>
            <person name="Wu L."/>
            <person name="Ma J."/>
        </authorList>
    </citation>
    <scope>NUCLEOTIDE SEQUENCE [LARGE SCALE GENOMIC DNA]</scope>
    <source>
        <strain evidence="2">CGMCC 4.7329</strain>
    </source>
</reference>
<evidence type="ECO:0008006" key="3">
    <source>
        <dbReference type="Google" id="ProtNLM"/>
    </source>
</evidence>
<keyword evidence="2" id="KW-1185">Reference proteome</keyword>
<proteinExistence type="predicted"/>
<sequence>MARTSFHGDIETASHETMLGLVRDWLAQPELAMTLRRTGYETTYRDDTIELYCHEAGTPGAGDSFYLLEGIVEAEPARAAERLAVLVAAARAAGLDCSIDYAEADADGAAIGAESTIA</sequence>
<evidence type="ECO:0000313" key="2">
    <source>
        <dbReference type="Proteomes" id="UP000658127"/>
    </source>
</evidence>
<name>A0ABQ2KMN5_9NOCA</name>
<dbReference type="Proteomes" id="UP000658127">
    <property type="component" value="Unassembled WGS sequence"/>
</dbReference>
<dbReference type="RefSeq" id="WP_189030505.1">
    <property type="nucleotide sequence ID" value="NZ_BMNE01000004.1"/>
</dbReference>
<organism evidence="1 2">
    <name type="scientific">Nocardia rhizosphaerihabitans</name>
    <dbReference type="NCBI Taxonomy" id="1691570"/>
    <lineage>
        <taxon>Bacteria</taxon>
        <taxon>Bacillati</taxon>
        <taxon>Actinomycetota</taxon>
        <taxon>Actinomycetes</taxon>
        <taxon>Mycobacteriales</taxon>
        <taxon>Nocardiaceae</taxon>
        <taxon>Nocardia</taxon>
    </lineage>
</organism>